<proteinExistence type="inferred from homology"/>
<evidence type="ECO:0000256" key="2">
    <source>
        <dbReference type="ARBA" id="ARBA00022801"/>
    </source>
</evidence>
<dbReference type="SUPFAM" id="SSF55811">
    <property type="entry name" value="Nudix"/>
    <property type="match status" value="1"/>
</dbReference>
<keyword evidence="6" id="KW-1185">Reference proteome</keyword>
<keyword evidence="2 3" id="KW-0378">Hydrolase</keyword>
<comment type="caution">
    <text evidence="5">The sequence shown here is derived from an EMBL/GenBank/DDBJ whole genome shotgun (WGS) entry which is preliminary data.</text>
</comment>
<dbReference type="Pfam" id="PF00293">
    <property type="entry name" value="NUDIX"/>
    <property type="match status" value="1"/>
</dbReference>
<evidence type="ECO:0000256" key="1">
    <source>
        <dbReference type="ARBA" id="ARBA00001946"/>
    </source>
</evidence>
<dbReference type="RefSeq" id="WP_055734648.1">
    <property type="nucleotide sequence ID" value="NZ_BMDY01000013.1"/>
</dbReference>
<name>A0ABQ1I4S4_9ALTE</name>
<dbReference type="InterPro" id="IPR020476">
    <property type="entry name" value="Nudix_hydrolase"/>
</dbReference>
<evidence type="ECO:0000313" key="5">
    <source>
        <dbReference type="EMBL" id="GGB08903.1"/>
    </source>
</evidence>
<evidence type="ECO:0000313" key="6">
    <source>
        <dbReference type="Proteomes" id="UP000651977"/>
    </source>
</evidence>
<dbReference type="Proteomes" id="UP000651977">
    <property type="component" value="Unassembled WGS sequence"/>
</dbReference>
<dbReference type="PROSITE" id="PS00893">
    <property type="entry name" value="NUDIX_BOX"/>
    <property type="match status" value="1"/>
</dbReference>
<protein>
    <recommendedName>
        <fullName evidence="4">Nudix hydrolase domain-containing protein</fullName>
    </recommendedName>
</protein>
<comment type="cofactor">
    <cofactor evidence="1">
        <name>Mg(2+)</name>
        <dbReference type="ChEBI" id="CHEBI:18420"/>
    </cofactor>
</comment>
<evidence type="ECO:0000259" key="4">
    <source>
        <dbReference type="PROSITE" id="PS51462"/>
    </source>
</evidence>
<feature type="domain" description="Nudix hydrolase" evidence="4">
    <location>
        <begin position="1"/>
        <end position="127"/>
    </location>
</feature>
<comment type="similarity">
    <text evidence="3">Belongs to the Nudix hydrolase family.</text>
</comment>
<dbReference type="InterPro" id="IPR000086">
    <property type="entry name" value="NUDIX_hydrolase_dom"/>
</dbReference>
<dbReference type="PROSITE" id="PS51462">
    <property type="entry name" value="NUDIX"/>
    <property type="match status" value="1"/>
</dbReference>
<reference evidence="6" key="1">
    <citation type="journal article" date="2019" name="Int. J. Syst. Evol. Microbiol.">
        <title>The Global Catalogue of Microorganisms (GCM) 10K type strain sequencing project: providing services to taxonomists for standard genome sequencing and annotation.</title>
        <authorList>
            <consortium name="The Broad Institute Genomics Platform"/>
            <consortium name="The Broad Institute Genome Sequencing Center for Infectious Disease"/>
            <person name="Wu L."/>
            <person name="Ma J."/>
        </authorList>
    </citation>
    <scope>NUCLEOTIDE SEQUENCE [LARGE SCALE GENOMIC DNA]</scope>
    <source>
        <strain evidence="6">CGMCC 1.10131</strain>
    </source>
</reference>
<evidence type="ECO:0000256" key="3">
    <source>
        <dbReference type="RuleBase" id="RU003476"/>
    </source>
</evidence>
<dbReference type="Gene3D" id="3.90.79.10">
    <property type="entry name" value="Nucleoside Triphosphate Pyrophosphohydrolase"/>
    <property type="match status" value="1"/>
</dbReference>
<dbReference type="EMBL" id="BMDY01000013">
    <property type="protein sequence ID" value="GGB08903.1"/>
    <property type="molecule type" value="Genomic_DNA"/>
</dbReference>
<organism evidence="5 6">
    <name type="scientific">Agarivorans gilvus</name>
    <dbReference type="NCBI Taxonomy" id="680279"/>
    <lineage>
        <taxon>Bacteria</taxon>
        <taxon>Pseudomonadati</taxon>
        <taxon>Pseudomonadota</taxon>
        <taxon>Gammaproteobacteria</taxon>
        <taxon>Alteromonadales</taxon>
        <taxon>Alteromonadaceae</taxon>
        <taxon>Agarivorans</taxon>
    </lineage>
</organism>
<dbReference type="PANTHER" id="PTHR43736">
    <property type="entry name" value="ADP-RIBOSE PYROPHOSPHATASE"/>
    <property type="match status" value="1"/>
</dbReference>
<dbReference type="InterPro" id="IPR020084">
    <property type="entry name" value="NUDIX_hydrolase_CS"/>
</dbReference>
<gene>
    <name evidence="5" type="ORF">GCM10007414_22890</name>
</gene>
<dbReference type="CDD" id="cd04681">
    <property type="entry name" value="NUDIX_Hydrolase"/>
    <property type="match status" value="1"/>
</dbReference>
<dbReference type="PRINTS" id="PR00502">
    <property type="entry name" value="NUDIXFAMILY"/>
</dbReference>
<dbReference type="PANTHER" id="PTHR43736:SF1">
    <property type="entry name" value="DIHYDRONEOPTERIN TRIPHOSPHATE DIPHOSPHATASE"/>
    <property type="match status" value="1"/>
</dbReference>
<dbReference type="InterPro" id="IPR015797">
    <property type="entry name" value="NUDIX_hydrolase-like_dom_sf"/>
</dbReference>
<sequence>MIIYQQELLLVERAIEPKKGYWDLPGGFIEYNESLEQGLARELTEELNLSIQAEQLAYFGSFANQYCYQDVLYHTCDSFFIYRCANKPELKAMDDVAGWQWHALSQLPMEKIAFSSVLQGLTQLVKQVEV</sequence>
<accession>A0ABQ1I4S4</accession>